<dbReference type="InterPro" id="IPR001680">
    <property type="entry name" value="WD40_rpt"/>
</dbReference>
<evidence type="ECO:0000256" key="1">
    <source>
        <dbReference type="ARBA" id="ARBA00022574"/>
    </source>
</evidence>
<proteinExistence type="predicted"/>
<dbReference type="Proteomes" id="UP000053647">
    <property type="component" value="Unassembled WGS sequence"/>
</dbReference>
<feature type="repeat" description="WD" evidence="3">
    <location>
        <begin position="233"/>
        <end position="274"/>
    </location>
</feature>
<reference evidence="6" key="2">
    <citation type="submission" date="2015-01" db="EMBL/GenBank/DDBJ databases">
        <title>Evolutionary Origins and Diversification of the Mycorrhizal Mutualists.</title>
        <authorList>
            <consortium name="DOE Joint Genome Institute"/>
            <consortium name="Mycorrhizal Genomics Consortium"/>
            <person name="Kohler A."/>
            <person name="Kuo A."/>
            <person name="Nagy L.G."/>
            <person name="Floudas D."/>
            <person name="Copeland A."/>
            <person name="Barry K.W."/>
            <person name="Cichocki N."/>
            <person name="Veneault-Fourrey C."/>
            <person name="LaButti K."/>
            <person name="Lindquist E.A."/>
            <person name="Lipzen A."/>
            <person name="Lundell T."/>
            <person name="Morin E."/>
            <person name="Murat C."/>
            <person name="Riley R."/>
            <person name="Ohm R."/>
            <person name="Sun H."/>
            <person name="Tunlid A."/>
            <person name="Henrissat B."/>
            <person name="Grigoriev I.V."/>
            <person name="Hibbett D.S."/>
            <person name="Martin F."/>
        </authorList>
    </citation>
    <scope>NUCLEOTIDE SEQUENCE [LARGE SCALE GENOMIC DNA]</scope>
    <source>
        <strain evidence="6">ATCC 200175</strain>
    </source>
</reference>
<feature type="repeat" description="WD" evidence="3">
    <location>
        <begin position="190"/>
        <end position="231"/>
    </location>
</feature>
<dbReference type="InterPro" id="IPR020472">
    <property type="entry name" value="WD40_PAC1"/>
</dbReference>
<protein>
    <recommendedName>
        <fullName evidence="7">WD40 repeat-like protein</fullName>
    </recommendedName>
</protein>
<reference evidence="5 6" key="1">
    <citation type="submission" date="2014-06" db="EMBL/GenBank/DDBJ databases">
        <authorList>
            <consortium name="DOE Joint Genome Institute"/>
            <person name="Kuo A."/>
            <person name="Kohler A."/>
            <person name="Nagy L.G."/>
            <person name="Floudas D."/>
            <person name="Copeland A."/>
            <person name="Barry K.W."/>
            <person name="Cichocki N."/>
            <person name="Veneault-Fourrey C."/>
            <person name="LaButti K."/>
            <person name="Lindquist E.A."/>
            <person name="Lipzen A."/>
            <person name="Lundell T."/>
            <person name="Morin E."/>
            <person name="Murat C."/>
            <person name="Sun H."/>
            <person name="Tunlid A."/>
            <person name="Henrissat B."/>
            <person name="Grigoriev I.V."/>
            <person name="Hibbett D.S."/>
            <person name="Martin F."/>
            <person name="Nordberg H.P."/>
            <person name="Cantor M.N."/>
            <person name="Hua S.X."/>
        </authorList>
    </citation>
    <scope>NUCLEOTIDE SEQUENCE [LARGE SCALE GENOMIC DNA]</scope>
    <source>
        <strain evidence="5 6">ATCC 200175</strain>
    </source>
</reference>
<dbReference type="EMBL" id="KN819351">
    <property type="protein sequence ID" value="KIJ13547.1"/>
    <property type="molecule type" value="Genomic_DNA"/>
</dbReference>
<dbReference type="Gene3D" id="2.130.10.10">
    <property type="entry name" value="YVTN repeat-like/Quinoprotein amine dehydrogenase"/>
    <property type="match status" value="2"/>
</dbReference>
<dbReference type="PROSITE" id="PS50294">
    <property type="entry name" value="WD_REPEATS_REGION"/>
    <property type="match status" value="5"/>
</dbReference>
<feature type="repeat" description="WD" evidence="3">
    <location>
        <begin position="16"/>
        <end position="57"/>
    </location>
</feature>
<dbReference type="SUPFAM" id="SSF50998">
    <property type="entry name" value="Quinoprotein alcohol dehydrogenase-like"/>
    <property type="match status" value="1"/>
</dbReference>
<evidence type="ECO:0000256" key="2">
    <source>
        <dbReference type="ARBA" id="ARBA00022737"/>
    </source>
</evidence>
<dbReference type="CDD" id="cd00200">
    <property type="entry name" value="WD40"/>
    <property type="match status" value="1"/>
</dbReference>
<dbReference type="InterPro" id="IPR011047">
    <property type="entry name" value="Quinoprotein_ADH-like_sf"/>
</dbReference>
<accession>A0A0C9U1I4</accession>
<dbReference type="InterPro" id="IPR019775">
    <property type="entry name" value="WD40_repeat_CS"/>
</dbReference>
<dbReference type="OrthoDB" id="538223at2759"/>
<keyword evidence="1 3" id="KW-0853">WD repeat</keyword>
<keyword evidence="6" id="KW-1185">Reference proteome</keyword>
<evidence type="ECO:0000313" key="6">
    <source>
        <dbReference type="Proteomes" id="UP000053647"/>
    </source>
</evidence>
<feature type="region of interest" description="Disordered" evidence="4">
    <location>
        <begin position="409"/>
        <end position="443"/>
    </location>
</feature>
<evidence type="ECO:0000256" key="4">
    <source>
        <dbReference type="SAM" id="MobiDB-lite"/>
    </source>
</evidence>
<sequence>MSNTPQNSADLTLTTLSGHEDTIWGLAYLPGGKRVVTCSDDSTVRIWDVETGEQQGRSMEHEGGVYGLAVTRDGKRILSGGDDKSITVWDMETQEAIEEWGTHTSSIWCIVMSDSVDQLAASGDAYGKIVIKEMKEGGQIKQSIDAGNSVRSLCFSPNGEKLACAANEMDDGVHVVHVYDVESGELVLGPINHGKVVRCVLWSLDGNKLFSASDDRTIQCWDSETGESIGQPWRGHDNYVTSLSLSPDGTKIASASADKTIRFWDAHSGDPIERPLQHKSRVWAVTFSPASRSGEFVASGGSDKKVTIWHIPWWNEPQAQDSFLNLPVPKGLPANDRHQGELDLDLPVTRRPIASSSRPPGRSVGFTAVPIVTRIQRFWRRLLVRRSSQSVVQEAIDPRGMSSIVEAGLSSHAEPSRSKWNTGASTHQADPPTSSTALSGHPSSFARFHSHSMGLAKKEKRGENVLSDSMKNAAESQNAAYPLHHHDPQRDEGEDSRPSVSTSLILLFRMSFRIAWSFRPLLRVTLIWTQLPGAQSKPPPLSNNR</sequence>
<dbReference type="PANTHER" id="PTHR19848">
    <property type="entry name" value="WD40 REPEAT PROTEIN"/>
    <property type="match status" value="1"/>
</dbReference>
<feature type="compositionally biased region" description="Polar residues" evidence="4">
    <location>
        <begin position="418"/>
        <end position="442"/>
    </location>
</feature>
<organism evidence="5 6">
    <name type="scientific">Paxillus involutus ATCC 200175</name>
    <dbReference type="NCBI Taxonomy" id="664439"/>
    <lineage>
        <taxon>Eukaryota</taxon>
        <taxon>Fungi</taxon>
        <taxon>Dikarya</taxon>
        <taxon>Basidiomycota</taxon>
        <taxon>Agaricomycotina</taxon>
        <taxon>Agaricomycetes</taxon>
        <taxon>Agaricomycetidae</taxon>
        <taxon>Boletales</taxon>
        <taxon>Paxilineae</taxon>
        <taxon>Paxillaceae</taxon>
        <taxon>Paxillus</taxon>
    </lineage>
</organism>
<dbReference type="Pfam" id="PF00400">
    <property type="entry name" value="WD40"/>
    <property type="match status" value="6"/>
</dbReference>
<feature type="repeat" description="WD" evidence="3">
    <location>
        <begin position="275"/>
        <end position="311"/>
    </location>
</feature>
<evidence type="ECO:0000313" key="5">
    <source>
        <dbReference type="EMBL" id="KIJ13547.1"/>
    </source>
</evidence>
<dbReference type="HOGENOM" id="CLU_000288_57_33_1"/>
<gene>
    <name evidence="5" type="ORF">PAXINDRAFT_170422</name>
</gene>
<evidence type="ECO:0008006" key="7">
    <source>
        <dbReference type="Google" id="ProtNLM"/>
    </source>
</evidence>
<dbReference type="AlphaFoldDB" id="A0A0C9U1I4"/>
<dbReference type="PRINTS" id="PR00320">
    <property type="entry name" value="GPROTEINBRPT"/>
</dbReference>
<keyword evidence="2" id="KW-0677">Repeat</keyword>
<dbReference type="PROSITE" id="PS00678">
    <property type="entry name" value="WD_REPEATS_1"/>
    <property type="match status" value="3"/>
</dbReference>
<feature type="repeat" description="WD" evidence="3">
    <location>
        <begin position="58"/>
        <end position="99"/>
    </location>
</feature>
<name>A0A0C9U1I4_PAXIN</name>
<dbReference type="InterPro" id="IPR015943">
    <property type="entry name" value="WD40/YVTN_repeat-like_dom_sf"/>
</dbReference>
<dbReference type="SMART" id="SM00320">
    <property type="entry name" value="WD40"/>
    <property type="match status" value="7"/>
</dbReference>
<dbReference type="PROSITE" id="PS50082">
    <property type="entry name" value="WD_REPEATS_2"/>
    <property type="match status" value="5"/>
</dbReference>
<evidence type="ECO:0000256" key="3">
    <source>
        <dbReference type="PROSITE-ProRule" id="PRU00221"/>
    </source>
</evidence>
<dbReference type="PANTHER" id="PTHR19848:SF8">
    <property type="entry name" value="F-BOX AND WD REPEAT DOMAIN CONTAINING 7"/>
    <property type="match status" value="1"/>
</dbReference>